<feature type="domain" description="Heterokaryon incompatibility" evidence="1">
    <location>
        <begin position="318"/>
        <end position="466"/>
    </location>
</feature>
<dbReference type="EMBL" id="LKCW01000036">
    <property type="protein sequence ID" value="KPM43186.1"/>
    <property type="molecule type" value="Genomic_DNA"/>
</dbReference>
<evidence type="ECO:0000259" key="2">
    <source>
        <dbReference type="Pfam" id="PF23549"/>
    </source>
</evidence>
<name>A0A0P7B904_9HYPO</name>
<dbReference type="InterPro" id="IPR010730">
    <property type="entry name" value="HET"/>
</dbReference>
<dbReference type="Proteomes" id="UP000050424">
    <property type="component" value="Unassembled WGS sequence"/>
</dbReference>
<accession>A0A0P7B904</accession>
<gene>
    <name evidence="3" type="ORF">AK830_g3361</name>
</gene>
<proteinExistence type="predicted"/>
<keyword evidence="4" id="KW-1185">Reference proteome</keyword>
<dbReference type="Pfam" id="PF06985">
    <property type="entry name" value="HET"/>
    <property type="match status" value="1"/>
</dbReference>
<sequence>MEAKFPLQTAPQCLRCARPCTRKITSASNRNGNAGRPYYSCAHASHSFKFACWDDGRGLSPANPECECGYASRQFTSLGEDFFGCPVGACGWVSLACCEFLSEPAADDDDRRDPPVEIRIDDNLKWEVTSTRSMREEVPLCSICRLALEKLRGPDDAVTTSIPAELRSDAGCRLCAFFVRYAEKHPDAAEGPNPPHYLRYEFDEVDLGQATLYLLRYELGKPFVSHKWHTQSALGCLPSTSTETASEGLSLGGSFAQSMELGKMWIQQCEMSHTMCQLQDASTFIPTRVIDVGPKRIFRDLTTPVLRDGYTLPPGSQYLTLSHCWGGTVPMRLMTSNVSSMMAIIPFNRLPKTFQDAMVVTQHLGLRYIWIDSLCIIQDDKQDWQRESALMAEVYRNATCNLTAAEAPDSSKGLFLDHDPIFTKPLKARFTTDDQGQVLHDFWPEYLWSWGLDDGPLMKRGWVLQERLLSRRNLHFKQDQVAWECRGGTSCETFPGQLPFKEVPRPLKHRFSQALYGGHRDAKILADAWDLTVSRYTACKLSYSTDKLIAFGGIASTFSEFFGRRYLAGLWLENIAYQLCWSGKASKSAEYAAPSWSWASTEGSVSNAFLPMHADAIVQQLEVLDAQVDLVSQNPYGQVKSGVLRVAGRLTTAKIAYQDGVMGERRATLLLPDANGAYMPIPQNLSLSWSESDILDAQQQPWAGGVVYILAVLDHVNATQAHRQAMAGHWEMDVRRAPSTRWLVLCLVENQPATFLRYGTFPASDSDYPRFEEACRWFDQRPGQMPVHSVEGGTTRYAVSLI</sequence>
<evidence type="ECO:0000313" key="4">
    <source>
        <dbReference type="Proteomes" id="UP000050424"/>
    </source>
</evidence>
<feature type="domain" description="GRF-like zinc ribbon" evidence="2">
    <location>
        <begin position="10"/>
        <end position="57"/>
    </location>
</feature>
<dbReference type="PANTHER" id="PTHR33112:SF10">
    <property type="entry name" value="TOL"/>
    <property type="match status" value="1"/>
</dbReference>
<comment type="caution">
    <text evidence="3">The sequence shown here is derived from an EMBL/GenBank/DDBJ whole genome shotgun (WGS) entry which is preliminary data.</text>
</comment>
<evidence type="ECO:0000259" key="1">
    <source>
        <dbReference type="Pfam" id="PF06985"/>
    </source>
</evidence>
<protein>
    <submittedName>
        <fullName evidence="3">Uncharacterized protein</fullName>
    </submittedName>
</protein>
<evidence type="ECO:0000313" key="3">
    <source>
        <dbReference type="EMBL" id="KPM43186.1"/>
    </source>
</evidence>
<dbReference type="STRING" id="78410.A0A0P7B904"/>
<dbReference type="Pfam" id="PF23549">
    <property type="entry name" value="Zn_ribbon_GRF_2"/>
    <property type="match status" value="1"/>
</dbReference>
<dbReference type="OrthoDB" id="5362512at2759"/>
<reference evidence="3 4" key="1">
    <citation type="submission" date="2015-09" db="EMBL/GenBank/DDBJ databases">
        <title>Draft genome of a European isolate of the apple canker pathogen Neonectria ditissima.</title>
        <authorList>
            <person name="Gomez-Cortecero A."/>
            <person name="Harrison R.J."/>
            <person name="Armitage A.D."/>
        </authorList>
    </citation>
    <scope>NUCLEOTIDE SEQUENCE [LARGE SCALE GENOMIC DNA]</scope>
    <source>
        <strain evidence="3 4">R09/05</strain>
    </source>
</reference>
<organism evidence="3 4">
    <name type="scientific">Neonectria ditissima</name>
    <dbReference type="NCBI Taxonomy" id="78410"/>
    <lineage>
        <taxon>Eukaryota</taxon>
        <taxon>Fungi</taxon>
        <taxon>Dikarya</taxon>
        <taxon>Ascomycota</taxon>
        <taxon>Pezizomycotina</taxon>
        <taxon>Sordariomycetes</taxon>
        <taxon>Hypocreomycetidae</taxon>
        <taxon>Hypocreales</taxon>
        <taxon>Nectriaceae</taxon>
        <taxon>Neonectria</taxon>
    </lineage>
</organism>
<dbReference type="InterPro" id="IPR056444">
    <property type="entry name" value="Zn_ribbon_GRF_2"/>
</dbReference>
<dbReference type="PANTHER" id="PTHR33112">
    <property type="entry name" value="DOMAIN PROTEIN, PUTATIVE-RELATED"/>
    <property type="match status" value="1"/>
</dbReference>
<dbReference type="AlphaFoldDB" id="A0A0P7B904"/>